<evidence type="ECO:0000313" key="2">
    <source>
        <dbReference type="EMBL" id="WAR14727.1"/>
    </source>
</evidence>
<evidence type="ECO:0000313" key="3">
    <source>
        <dbReference type="Proteomes" id="UP001164746"/>
    </source>
</evidence>
<organism evidence="2 3">
    <name type="scientific">Mya arenaria</name>
    <name type="common">Soft-shell clam</name>
    <dbReference type="NCBI Taxonomy" id="6604"/>
    <lineage>
        <taxon>Eukaryota</taxon>
        <taxon>Metazoa</taxon>
        <taxon>Spiralia</taxon>
        <taxon>Lophotrochozoa</taxon>
        <taxon>Mollusca</taxon>
        <taxon>Bivalvia</taxon>
        <taxon>Autobranchia</taxon>
        <taxon>Heteroconchia</taxon>
        <taxon>Euheterodonta</taxon>
        <taxon>Imparidentia</taxon>
        <taxon>Neoheterodontei</taxon>
        <taxon>Myida</taxon>
        <taxon>Myoidea</taxon>
        <taxon>Myidae</taxon>
        <taxon>Mya</taxon>
    </lineage>
</organism>
<dbReference type="EMBL" id="CP111020">
    <property type="protein sequence ID" value="WAR14727.1"/>
    <property type="molecule type" value="Genomic_DNA"/>
</dbReference>
<evidence type="ECO:0008006" key="4">
    <source>
        <dbReference type="Google" id="ProtNLM"/>
    </source>
</evidence>
<accession>A0ABY7F0V1</accession>
<proteinExistence type="predicted"/>
<dbReference type="Proteomes" id="UP001164746">
    <property type="component" value="Chromosome 9"/>
</dbReference>
<evidence type="ECO:0000256" key="1">
    <source>
        <dbReference type="SAM" id="MobiDB-lite"/>
    </source>
</evidence>
<sequence length="223" mass="25754">MDRTTASYKFSHGMAPRCQQKLVNKLQSSLFSVVSYFALNHNEVVVRHLQSFKVVKADAESIFRKIETVLEQFHLSWENQLYALLDSCNTMRGKKSGVETRIRENAPHLLDIDGDSVHHAHNAAKAFTGPFSFFLETLFNTIHSFSHTAFISAYNLAVDTSRLLDAYSLLLRLPSRMREENLQVSERRAMSDTSREQLEKNIKKTCKEENDKEKKKQERNNNK</sequence>
<protein>
    <recommendedName>
        <fullName evidence="4">DUF4371 domain-containing protein</fullName>
    </recommendedName>
</protein>
<dbReference type="PANTHER" id="PTHR37162:SF1">
    <property type="entry name" value="BED-TYPE DOMAIN-CONTAINING PROTEIN"/>
    <property type="match status" value="1"/>
</dbReference>
<dbReference type="PANTHER" id="PTHR37162">
    <property type="entry name" value="HAT FAMILY DIMERISATION DOMAINCONTAINING PROTEIN-RELATED"/>
    <property type="match status" value="1"/>
</dbReference>
<keyword evidence="3" id="KW-1185">Reference proteome</keyword>
<feature type="region of interest" description="Disordered" evidence="1">
    <location>
        <begin position="184"/>
        <end position="223"/>
    </location>
</feature>
<name>A0ABY7F0V1_MYAAR</name>
<reference evidence="2" key="1">
    <citation type="submission" date="2022-11" db="EMBL/GenBank/DDBJ databases">
        <title>Centuries of genome instability and evolution in soft-shell clam transmissible cancer (bioRxiv).</title>
        <authorList>
            <person name="Hart S.F.M."/>
            <person name="Yonemitsu M.A."/>
            <person name="Giersch R.M."/>
            <person name="Beal B.F."/>
            <person name="Arriagada G."/>
            <person name="Davis B.W."/>
            <person name="Ostrander E.A."/>
            <person name="Goff S.P."/>
            <person name="Metzger M.J."/>
        </authorList>
    </citation>
    <scope>NUCLEOTIDE SEQUENCE</scope>
    <source>
        <strain evidence="2">MELC-2E11</strain>
        <tissue evidence="2">Siphon/mantle</tissue>
    </source>
</reference>
<gene>
    <name evidence="2" type="ORF">MAR_004832</name>
</gene>